<evidence type="ECO:0000256" key="5">
    <source>
        <dbReference type="ARBA" id="ARBA00022989"/>
    </source>
</evidence>
<name>A0ABX4EKH0_SEGBR</name>
<evidence type="ECO:0000256" key="4">
    <source>
        <dbReference type="ARBA" id="ARBA00022692"/>
    </source>
</evidence>
<dbReference type="InterPro" id="IPR017475">
    <property type="entry name" value="EPS_sugar_tfrase"/>
</dbReference>
<proteinExistence type="inferred from homology"/>
<feature type="transmembrane region" description="Helical" evidence="7">
    <location>
        <begin position="47"/>
        <end position="67"/>
    </location>
</feature>
<evidence type="ECO:0000256" key="1">
    <source>
        <dbReference type="ARBA" id="ARBA00004141"/>
    </source>
</evidence>
<dbReference type="InterPro" id="IPR017473">
    <property type="entry name" value="Undecaprenyl-P_gluc_Ptfrase"/>
</dbReference>
<dbReference type="RefSeq" id="WP_094447990.1">
    <property type="nucleotide sequence ID" value="NZ_CP091802.1"/>
</dbReference>
<dbReference type="NCBIfam" id="TIGR03023">
    <property type="entry name" value="WcaJ_sugtrans"/>
    <property type="match status" value="1"/>
</dbReference>
<feature type="transmembrane region" description="Helical" evidence="7">
    <location>
        <begin position="20"/>
        <end position="41"/>
    </location>
</feature>
<feature type="domain" description="Bacterial sugar transferase" evidence="8">
    <location>
        <begin position="286"/>
        <end position="469"/>
    </location>
</feature>
<evidence type="ECO:0000256" key="3">
    <source>
        <dbReference type="ARBA" id="ARBA00022679"/>
    </source>
</evidence>
<dbReference type="Pfam" id="PF02397">
    <property type="entry name" value="Bac_transf"/>
    <property type="match status" value="1"/>
</dbReference>
<sequence>MNQIKKESEENEYVRFSVLLGDFFILNVLFLFTVIFCNSWIPHYFLFATKITFIVMNFSMFIAEFFYKSIIQRRLIKYSEVFLNVSRLVGLQMVLFCFIIKLLSWEVGYFSFYMSFTVTLFILIILSRAAEHRFLSYLRSIGRNTRSVLFVGHDKSLLNLYNDFSSTISSGYRIKGYYADKEMEGAPDKLKYLGSIDDLNKKLDKWDSDPLHELNIDELYCSISHNDSEEINRIAHSCDKNVVRFFYVPRAFEDYQLNLKACMLGDHLVYRNRIEPLRRPINRIIKRSFDIAVSLGVCIFLVPLTLIIGLIIKIQSPGPIFFRQGRTGIDGKTFYCYKFRSMHVNKDADKIQATKNDPRKFAFGNFIRKTNLDEFPQFFNVLKGDMSIVGPRPHMLTHTEMYGKLIDKYMVRHFCKPGITGWAQVTGYRGETKELWQMEGRIKRDIWYIENWSIWLDLKIIWMTAKSIIIPDKHAY</sequence>
<feature type="transmembrane region" description="Helical" evidence="7">
    <location>
        <begin position="110"/>
        <end position="130"/>
    </location>
</feature>
<keyword evidence="5 7" id="KW-1133">Transmembrane helix</keyword>
<dbReference type="Gene3D" id="3.40.50.720">
    <property type="entry name" value="NAD(P)-binding Rossmann-like Domain"/>
    <property type="match status" value="1"/>
</dbReference>
<evidence type="ECO:0000313" key="10">
    <source>
        <dbReference type="Proteomes" id="UP000216189"/>
    </source>
</evidence>
<dbReference type="InterPro" id="IPR003362">
    <property type="entry name" value="Bact_transf"/>
</dbReference>
<dbReference type="EMBL" id="NPJF01000009">
    <property type="protein sequence ID" value="OYP57181.1"/>
    <property type="molecule type" value="Genomic_DNA"/>
</dbReference>
<dbReference type="Proteomes" id="UP000216189">
    <property type="component" value="Unassembled WGS sequence"/>
</dbReference>
<feature type="transmembrane region" description="Helical" evidence="7">
    <location>
        <begin position="288"/>
        <end position="312"/>
    </location>
</feature>
<keyword evidence="4 7" id="KW-0812">Transmembrane</keyword>
<dbReference type="NCBIfam" id="TIGR03025">
    <property type="entry name" value="EPS_sugtrans"/>
    <property type="match status" value="1"/>
</dbReference>
<dbReference type="PANTHER" id="PTHR30576:SF0">
    <property type="entry name" value="UNDECAPRENYL-PHOSPHATE N-ACETYLGALACTOSAMINYL 1-PHOSPHATE TRANSFERASE-RELATED"/>
    <property type="match status" value="1"/>
</dbReference>
<gene>
    <name evidence="9" type="ORF">CIK91_01100</name>
</gene>
<dbReference type="PANTHER" id="PTHR30576">
    <property type="entry name" value="COLANIC BIOSYNTHESIS UDP-GLUCOSE LIPID CARRIER TRANSFERASE"/>
    <property type="match status" value="1"/>
</dbReference>
<evidence type="ECO:0000256" key="6">
    <source>
        <dbReference type="ARBA" id="ARBA00023136"/>
    </source>
</evidence>
<comment type="similarity">
    <text evidence="2">Belongs to the bacterial sugar transferase family.</text>
</comment>
<keyword evidence="10" id="KW-1185">Reference proteome</keyword>
<evidence type="ECO:0000313" key="9">
    <source>
        <dbReference type="EMBL" id="OYP57181.1"/>
    </source>
</evidence>
<comment type="subcellular location">
    <subcellularLocation>
        <location evidence="1">Membrane</location>
        <topology evidence="1">Multi-pass membrane protein</topology>
    </subcellularLocation>
</comment>
<keyword evidence="6 7" id="KW-0472">Membrane</keyword>
<organism evidence="9 10">
    <name type="scientific">Segatella bryantii</name>
    <name type="common">Prevotella bryantii</name>
    <dbReference type="NCBI Taxonomy" id="77095"/>
    <lineage>
        <taxon>Bacteria</taxon>
        <taxon>Pseudomonadati</taxon>
        <taxon>Bacteroidota</taxon>
        <taxon>Bacteroidia</taxon>
        <taxon>Bacteroidales</taxon>
        <taxon>Prevotellaceae</taxon>
        <taxon>Segatella</taxon>
    </lineage>
</organism>
<evidence type="ECO:0000256" key="7">
    <source>
        <dbReference type="SAM" id="Phobius"/>
    </source>
</evidence>
<protein>
    <submittedName>
        <fullName evidence="9">Undecaprenyl-phosphate glucose phosphotransferase</fullName>
    </submittedName>
</protein>
<evidence type="ECO:0000256" key="2">
    <source>
        <dbReference type="ARBA" id="ARBA00006464"/>
    </source>
</evidence>
<feature type="transmembrane region" description="Helical" evidence="7">
    <location>
        <begin position="88"/>
        <end position="104"/>
    </location>
</feature>
<accession>A0ABX4EKH0</accession>
<dbReference type="Pfam" id="PF13727">
    <property type="entry name" value="CoA_binding_3"/>
    <property type="match status" value="1"/>
</dbReference>
<evidence type="ECO:0000259" key="8">
    <source>
        <dbReference type="Pfam" id="PF02397"/>
    </source>
</evidence>
<reference evidence="9 10" key="1">
    <citation type="submission" date="2017-08" db="EMBL/GenBank/DDBJ databases">
        <title>Comparative genomics of non-oral Prevotella species.</title>
        <authorList>
            <person name="Accetto T."/>
            <person name="Nograsek B."/>
            <person name="Avgustin G."/>
        </authorList>
    </citation>
    <scope>NUCLEOTIDE SEQUENCE [LARGE SCALE GENOMIC DNA]</scope>
    <source>
        <strain evidence="9 10">TC1-1</strain>
    </source>
</reference>
<comment type="caution">
    <text evidence="9">The sequence shown here is derived from an EMBL/GenBank/DDBJ whole genome shotgun (WGS) entry which is preliminary data.</text>
</comment>
<keyword evidence="3" id="KW-0808">Transferase</keyword>